<gene>
    <name evidence="1" type="ORF">BG172_23320</name>
    <name evidence="2" type="ORF">BG172_23390</name>
</gene>
<sequence length="91" mass="10488">MSQTQIQSLTAFFQENVPPRAMQSFDSVLDEMKFIPAAKDYGLGQYRQAVIRYDAVLSWARFPYRLCPPQLLMSLLAAWLDDADRDLLDEV</sequence>
<feature type="non-terminal residue" evidence="1">
    <location>
        <position position="91"/>
    </location>
</feature>
<protein>
    <submittedName>
        <fullName evidence="1">Phage tail protein</fullName>
    </submittedName>
</protein>
<reference evidence="1" key="1">
    <citation type="submission" date="2018-07" db="EMBL/GenBank/DDBJ databases">
        <authorList>
            <consortium name="PulseNet: The National Subtyping Network for Foodborne Disease Surveillance"/>
            <person name="Tarr C.L."/>
            <person name="Trees E."/>
            <person name="Katz L.S."/>
            <person name="Carleton-Romer H.A."/>
            <person name="Stroika S."/>
            <person name="Kucerova Z."/>
            <person name="Roache K.F."/>
            <person name="Sabol A.L."/>
            <person name="Besser J."/>
            <person name="Gerner-Smidt P."/>
        </authorList>
    </citation>
    <scope>NUCLEOTIDE SEQUENCE</scope>
    <source>
        <strain evidence="1">PNUSAS003632</strain>
    </source>
</reference>
<dbReference type="Pfam" id="PF06891">
    <property type="entry name" value="P2_Phage_GpR"/>
    <property type="match status" value="1"/>
</dbReference>
<organism evidence="1">
    <name type="scientific">Salmonella enterica subsp. enterica serovar Javiana</name>
    <dbReference type="NCBI Taxonomy" id="363569"/>
    <lineage>
        <taxon>Bacteria</taxon>
        <taxon>Pseudomonadati</taxon>
        <taxon>Pseudomonadota</taxon>
        <taxon>Gammaproteobacteria</taxon>
        <taxon>Enterobacterales</taxon>
        <taxon>Enterobacteriaceae</taxon>
        <taxon>Salmonella</taxon>
    </lineage>
</organism>
<dbReference type="EMBL" id="AAKJZK010000021">
    <property type="protein sequence ID" value="ECS5604431.1"/>
    <property type="molecule type" value="Genomic_DNA"/>
</dbReference>
<evidence type="ECO:0000313" key="2">
    <source>
        <dbReference type="EMBL" id="ECS5604445.1"/>
    </source>
</evidence>
<proteinExistence type="predicted"/>
<dbReference type="AlphaFoldDB" id="A0A5Z7ABL1"/>
<accession>A0A5Z7ABL1</accession>
<dbReference type="InterPro" id="IPR009678">
    <property type="entry name" value="Phage_tail_completion_R"/>
</dbReference>
<evidence type="ECO:0000313" key="1">
    <source>
        <dbReference type="EMBL" id="ECS5604431.1"/>
    </source>
</evidence>
<comment type="caution">
    <text evidence="1">The sequence shown here is derived from an EMBL/GenBank/DDBJ whole genome shotgun (WGS) entry which is preliminary data.</text>
</comment>
<dbReference type="EMBL" id="AAKJZK010000024">
    <property type="protein sequence ID" value="ECS5604445.1"/>
    <property type="molecule type" value="Genomic_DNA"/>
</dbReference>
<name>A0A5Z7ABL1_SALET</name>